<dbReference type="AlphaFoldDB" id="A0A838A6R4"/>
<gene>
    <name evidence="2" type="ORF">H0B56_00905</name>
</gene>
<name>A0A838A6R4_9PSEU</name>
<dbReference type="EMBL" id="JACCKD010000001">
    <property type="protein sequence ID" value="MBA0124097.1"/>
    <property type="molecule type" value="Genomic_DNA"/>
</dbReference>
<evidence type="ECO:0000256" key="1">
    <source>
        <dbReference type="SAM" id="MobiDB-lite"/>
    </source>
</evidence>
<evidence type="ECO:0000313" key="3">
    <source>
        <dbReference type="Proteomes" id="UP000582974"/>
    </source>
</evidence>
<feature type="region of interest" description="Disordered" evidence="1">
    <location>
        <begin position="1"/>
        <end position="35"/>
    </location>
</feature>
<feature type="compositionally biased region" description="Low complexity" evidence="1">
    <location>
        <begin position="1"/>
        <end position="15"/>
    </location>
</feature>
<comment type="caution">
    <text evidence="2">The sequence shown here is derived from an EMBL/GenBank/DDBJ whole genome shotgun (WGS) entry which is preliminary data.</text>
</comment>
<dbReference type="RefSeq" id="WP_180891006.1">
    <property type="nucleotide sequence ID" value="NZ_JACCKD010000001.1"/>
</dbReference>
<dbReference type="Proteomes" id="UP000582974">
    <property type="component" value="Unassembled WGS sequence"/>
</dbReference>
<proteinExistence type="predicted"/>
<organism evidence="2 3">
    <name type="scientific">Haloechinothrix aidingensis</name>
    <dbReference type="NCBI Taxonomy" id="2752311"/>
    <lineage>
        <taxon>Bacteria</taxon>
        <taxon>Bacillati</taxon>
        <taxon>Actinomycetota</taxon>
        <taxon>Actinomycetes</taxon>
        <taxon>Pseudonocardiales</taxon>
        <taxon>Pseudonocardiaceae</taxon>
        <taxon>Haloechinothrix</taxon>
    </lineage>
</organism>
<protein>
    <submittedName>
        <fullName evidence="2">Uncharacterized protein</fullName>
    </submittedName>
</protein>
<evidence type="ECO:0000313" key="2">
    <source>
        <dbReference type="EMBL" id="MBA0124097.1"/>
    </source>
</evidence>
<accession>A0A838A6R4</accession>
<sequence>MAVTPGHTGSTSVTGGSQGAGACPNRVVPPGPLPDDTRRVAQKAAAELGWGGEVLPEMRVLGRKVHLVARLRPDAHAERIATGYEPVIDRTTVATWTWPEMADVAPAPAVEISGVLTVTRHWRTALAWAVPFARYFDAAMLLPGEAALTHDYVTNCLPRARAYGLSILTLDGEDGVSRDLAGSVDRVMMGVDPISRWINELAYEQVLESADVPAGAE</sequence>
<keyword evidence="3" id="KW-1185">Reference proteome</keyword>
<reference evidence="2 3" key="1">
    <citation type="submission" date="2020-07" db="EMBL/GenBank/DDBJ databases">
        <title>Genome of Haloechinothrix sp.</title>
        <authorList>
            <person name="Tang S.-K."/>
            <person name="Yang L."/>
            <person name="Zhu W.-Y."/>
        </authorList>
    </citation>
    <scope>NUCLEOTIDE SEQUENCE [LARGE SCALE GENOMIC DNA]</scope>
    <source>
        <strain evidence="2 3">YIM 98757</strain>
    </source>
</reference>